<organism evidence="2 3">
    <name type="scientific">Methylobacterium oryzae CBMB20</name>
    <dbReference type="NCBI Taxonomy" id="693986"/>
    <lineage>
        <taxon>Bacteria</taxon>
        <taxon>Pseudomonadati</taxon>
        <taxon>Pseudomonadota</taxon>
        <taxon>Alphaproteobacteria</taxon>
        <taxon>Hyphomicrobiales</taxon>
        <taxon>Methylobacteriaceae</taxon>
        <taxon>Methylobacterium</taxon>
    </lineage>
</organism>
<protein>
    <submittedName>
        <fullName evidence="2">Protein of unassigned function</fullName>
    </submittedName>
</protein>
<dbReference type="STRING" id="693986.MOC_2334"/>
<accession>A0A089Q681</accession>
<dbReference type="EMBL" id="CP003811">
    <property type="protein sequence ID" value="AIQ90089.1"/>
    <property type="molecule type" value="Genomic_DNA"/>
</dbReference>
<name>A0A089Q681_9HYPH</name>
<dbReference type="Proteomes" id="UP000029492">
    <property type="component" value="Chromosome"/>
</dbReference>
<proteinExistence type="predicted"/>
<gene>
    <name evidence="2" type="ORF">MOC_2334</name>
</gene>
<feature type="domain" description="DUF6894" evidence="1">
    <location>
        <begin position="6"/>
        <end position="74"/>
    </location>
</feature>
<keyword evidence="3" id="KW-1185">Reference proteome</keyword>
<evidence type="ECO:0000259" key="1">
    <source>
        <dbReference type="Pfam" id="PF21834"/>
    </source>
</evidence>
<evidence type="ECO:0000313" key="2">
    <source>
        <dbReference type="EMBL" id="AIQ90089.1"/>
    </source>
</evidence>
<sequence>MPDMPHFYLHIRDGQWLIEDLDGADLADLDAARAEAERSARALLEIQRVDGAVLAGQSFEIADASGAVLAVVPLKDVLELP</sequence>
<dbReference type="InterPro" id="IPR054189">
    <property type="entry name" value="DUF6894"/>
</dbReference>
<dbReference type="AlphaFoldDB" id="A0A089Q681"/>
<dbReference type="KEGG" id="mor:MOC_2334"/>
<evidence type="ECO:0000313" key="3">
    <source>
        <dbReference type="Proteomes" id="UP000029492"/>
    </source>
</evidence>
<dbReference type="Pfam" id="PF21834">
    <property type="entry name" value="DUF6894"/>
    <property type="match status" value="1"/>
</dbReference>
<reference evidence="2 3" key="1">
    <citation type="journal article" date="2014" name="PLoS ONE">
        <title>Genome Information of Methylobacterium oryzae, a Plant-Probiotic Methylotroph in the Phyllosphere.</title>
        <authorList>
            <person name="Kwak M.J."/>
            <person name="Jeong H."/>
            <person name="Madhaiyan M."/>
            <person name="Lee Y."/>
            <person name="Sa T.M."/>
            <person name="Oh T.K."/>
            <person name="Kim J.F."/>
        </authorList>
    </citation>
    <scope>NUCLEOTIDE SEQUENCE [LARGE SCALE GENOMIC DNA]</scope>
    <source>
        <strain evidence="2 3">CBMB20</strain>
    </source>
</reference>
<dbReference type="HOGENOM" id="CLU_163135_2_1_5"/>